<dbReference type="Gene3D" id="3.10.20.310">
    <property type="entry name" value="membrane protein fhac"/>
    <property type="match status" value="1"/>
</dbReference>
<accession>A0A6F8XJC3</accession>
<feature type="domain" description="POTRA" evidence="9">
    <location>
        <begin position="72"/>
        <end position="140"/>
    </location>
</feature>
<keyword evidence="6 8" id="KW-0472">Membrane</keyword>
<evidence type="ECO:0000313" key="10">
    <source>
        <dbReference type="EMBL" id="BCB73899.1"/>
    </source>
</evidence>
<dbReference type="EMBL" id="AP022870">
    <property type="protein sequence ID" value="BCB73899.1"/>
    <property type="molecule type" value="Genomic_DNA"/>
</dbReference>
<comment type="subcellular location">
    <subcellularLocation>
        <location evidence="1">Membrane</location>
    </subcellularLocation>
</comment>
<keyword evidence="5 8" id="KW-1133">Transmembrane helix</keyword>
<dbReference type="InterPro" id="IPR034746">
    <property type="entry name" value="POTRA"/>
</dbReference>
<keyword evidence="7" id="KW-0131">Cell cycle</keyword>
<dbReference type="InterPro" id="IPR050487">
    <property type="entry name" value="FtsQ_DivIB"/>
</dbReference>
<dbReference type="Proteomes" id="UP000502508">
    <property type="component" value="Chromosome"/>
</dbReference>
<reference evidence="10 11" key="1">
    <citation type="submission" date="2020-03" db="EMBL/GenBank/DDBJ databases">
        <title>Whole genome shotgun sequence of Phytohabitans flavus NBRC 107702.</title>
        <authorList>
            <person name="Komaki H."/>
            <person name="Tamura T."/>
        </authorList>
    </citation>
    <scope>NUCLEOTIDE SEQUENCE [LARGE SCALE GENOMIC DNA]</scope>
    <source>
        <strain evidence="10 11">NBRC 107702</strain>
    </source>
</reference>
<dbReference type="RefSeq" id="WP_173033124.1">
    <property type="nucleotide sequence ID" value="NZ_AP022870.1"/>
</dbReference>
<proteinExistence type="predicted"/>
<evidence type="ECO:0000256" key="1">
    <source>
        <dbReference type="ARBA" id="ARBA00004370"/>
    </source>
</evidence>
<keyword evidence="4 8" id="KW-0812">Transmembrane</keyword>
<dbReference type="InterPro" id="IPR013685">
    <property type="entry name" value="POTRA_FtsQ_type"/>
</dbReference>
<keyword evidence="3" id="KW-0132">Cell division</keyword>
<evidence type="ECO:0000256" key="7">
    <source>
        <dbReference type="ARBA" id="ARBA00023306"/>
    </source>
</evidence>
<keyword evidence="2" id="KW-1003">Cell membrane</keyword>
<dbReference type="Pfam" id="PF08478">
    <property type="entry name" value="POTRA_1"/>
    <property type="match status" value="1"/>
</dbReference>
<dbReference type="AlphaFoldDB" id="A0A6F8XJC3"/>
<dbReference type="PROSITE" id="PS51779">
    <property type="entry name" value="POTRA"/>
    <property type="match status" value="1"/>
</dbReference>
<evidence type="ECO:0000256" key="5">
    <source>
        <dbReference type="ARBA" id="ARBA00022989"/>
    </source>
</evidence>
<sequence>MTAPGSRGAGSGRARRWRLVRADSDAVPASVRRFMARARRRRVRAAMPWATVGVVVAVIGLATWIVYGTGLLGVREVRVSGTEILSVEQVREAAGVRDGAALAGVDLSSIEDRLATLAPVDHVIASRDWPGTIAIDVVERTPVAVVPQGQWFVLVDRHGVAFHTVAAMPGGLPVARVAKPGPDDADTRSALDVLTALSPQLAKQLSAVVVKGPAEIELELRGGRLIVWGDSSQSDTKSQVATALLRKKGDRIDVSAPEVVTIR</sequence>
<dbReference type="InterPro" id="IPR005548">
    <property type="entry name" value="Cell_div_FtsQ/DivIB_C"/>
</dbReference>
<dbReference type="Pfam" id="PF03799">
    <property type="entry name" value="FtsQ_DivIB_C"/>
    <property type="match status" value="1"/>
</dbReference>
<gene>
    <name evidence="10" type="ORF">Pflav_003090</name>
</gene>
<dbReference type="GO" id="GO:0005886">
    <property type="term" value="C:plasma membrane"/>
    <property type="evidence" value="ECO:0007669"/>
    <property type="project" value="TreeGrafter"/>
</dbReference>
<dbReference type="PANTHER" id="PTHR37820">
    <property type="entry name" value="CELL DIVISION PROTEIN DIVIB"/>
    <property type="match status" value="1"/>
</dbReference>
<feature type="transmembrane region" description="Helical" evidence="8">
    <location>
        <begin position="45"/>
        <end position="67"/>
    </location>
</feature>
<keyword evidence="11" id="KW-1185">Reference proteome</keyword>
<dbReference type="PANTHER" id="PTHR37820:SF1">
    <property type="entry name" value="CELL DIVISION PROTEIN FTSQ"/>
    <property type="match status" value="1"/>
</dbReference>
<evidence type="ECO:0000259" key="9">
    <source>
        <dbReference type="PROSITE" id="PS51779"/>
    </source>
</evidence>
<organism evidence="10 11">
    <name type="scientific">Phytohabitans flavus</name>
    <dbReference type="NCBI Taxonomy" id="1076124"/>
    <lineage>
        <taxon>Bacteria</taxon>
        <taxon>Bacillati</taxon>
        <taxon>Actinomycetota</taxon>
        <taxon>Actinomycetes</taxon>
        <taxon>Micromonosporales</taxon>
        <taxon>Micromonosporaceae</taxon>
    </lineage>
</organism>
<dbReference type="GO" id="GO:0051301">
    <property type="term" value="P:cell division"/>
    <property type="evidence" value="ECO:0007669"/>
    <property type="project" value="UniProtKB-KW"/>
</dbReference>
<evidence type="ECO:0000313" key="11">
    <source>
        <dbReference type="Proteomes" id="UP000502508"/>
    </source>
</evidence>
<evidence type="ECO:0000256" key="3">
    <source>
        <dbReference type="ARBA" id="ARBA00022618"/>
    </source>
</evidence>
<protein>
    <recommendedName>
        <fullName evidence="9">POTRA domain-containing protein</fullName>
    </recommendedName>
</protein>
<reference evidence="10 11" key="2">
    <citation type="submission" date="2020-03" db="EMBL/GenBank/DDBJ databases">
        <authorList>
            <person name="Ichikawa N."/>
            <person name="Kimura A."/>
            <person name="Kitahashi Y."/>
            <person name="Uohara A."/>
        </authorList>
    </citation>
    <scope>NUCLEOTIDE SEQUENCE [LARGE SCALE GENOMIC DNA]</scope>
    <source>
        <strain evidence="10 11">NBRC 107702</strain>
    </source>
</reference>
<evidence type="ECO:0000256" key="6">
    <source>
        <dbReference type="ARBA" id="ARBA00023136"/>
    </source>
</evidence>
<dbReference type="KEGG" id="pfla:Pflav_003090"/>
<evidence type="ECO:0000256" key="4">
    <source>
        <dbReference type="ARBA" id="ARBA00022692"/>
    </source>
</evidence>
<name>A0A6F8XJC3_9ACTN</name>
<evidence type="ECO:0000256" key="8">
    <source>
        <dbReference type="SAM" id="Phobius"/>
    </source>
</evidence>
<evidence type="ECO:0000256" key="2">
    <source>
        <dbReference type="ARBA" id="ARBA00022475"/>
    </source>
</evidence>